<comment type="caution">
    <text evidence="2">The sequence shown here is derived from an EMBL/GenBank/DDBJ whole genome shotgun (WGS) entry which is preliminary data.</text>
</comment>
<dbReference type="InterPro" id="IPR013560">
    <property type="entry name" value="DUF1722"/>
</dbReference>
<name>A0A263BTY9_9BACI</name>
<proteinExistence type="predicted"/>
<evidence type="ECO:0000259" key="1">
    <source>
        <dbReference type="Pfam" id="PF08349"/>
    </source>
</evidence>
<dbReference type="AlphaFoldDB" id="A0A263BTY9"/>
<keyword evidence="3" id="KW-1185">Reference proteome</keyword>
<dbReference type="Proteomes" id="UP000217083">
    <property type="component" value="Unassembled WGS sequence"/>
</dbReference>
<protein>
    <submittedName>
        <fullName evidence="2">Cytoplasmic protein</fullName>
    </submittedName>
</protein>
<evidence type="ECO:0000313" key="3">
    <source>
        <dbReference type="Proteomes" id="UP000217083"/>
    </source>
</evidence>
<feature type="domain" description="DUF1722" evidence="1">
    <location>
        <begin position="193"/>
        <end position="309"/>
    </location>
</feature>
<dbReference type="EMBL" id="NPIA01000004">
    <property type="protein sequence ID" value="OZM57012.1"/>
    <property type="molecule type" value="Genomic_DNA"/>
</dbReference>
<reference evidence="2 3" key="2">
    <citation type="submission" date="2017-09" db="EMBL/GenBank/DDBJ databases">
        <title>Bacillus patelloidae sp. nov., isolated from the intestinal tract of a marine limpet.</title>
        <authorList>
            <person name="Liu R."/>
            <person name="Dong C."/>
            <person name="Shao Z."/>
        </authorList>
    </citation>
    <scope>NUCLEOTIDE SEQUENCE [LARGE SCALE GENOMIC DNA]</scope>
    <source>
        <strain evidence="2 3">SA5d-4</strain>
    </source>
</reference>
<sequence>MTRNFVKPNVVVSKCLEFDECRYNGEVLPDATVRNLLPFVTFTPICPEVEIGLGTPREVIRIVREGEDDKLVQPSTNEDLTDKMVNFTKTYLESLNEEVDGFLLKGRSPSCGIRDVKIYGGMEKAPTVAKGSGLFARGVNDQYPNLAIEEEGRLKNFTIREHYFTKLFTLAEYRTLKNAEKISQLQQFHAKNKYLFMAYNQLRLKKLGRILANNEKGPYEEVYNNYKEELGMLFAKAPRYTSNINVCEHIFGYFSKQLTSNEKQYFLDLLEKYRERKIPLSSLTGVLKSWVIRFEDEYLLMQTYFEPYPEELIAISDSGKGRSYS</sequence>
<dbReference type="RefSeq" id="WP_094924599.1">
    <property type="nucleotide sequence ID" value="NZ_NPIA01000004.1"/>
</dbReference>
<reference evidence="3" key="1">
    <citation type="submission" date="2017-08" db="EMBL/GenBank/DDBJ databases">
        <authorList>
            <person name="Huang Z."/>
        </authorList>
    </citation>
    <scope>NUCLEOTIDE SEQUENCE [LARGE SCALE GENOMIC DNA]</scope>
    <source>
        <strain evidence="3">SA5d-4</strain>
    </source>
</reference>
<dbReference type="Pfam" id="PF08349">
    <property type="entry name" value="DUF1722"/>
    <property type="match status" value="1"/>
</dbReference>
<dbReference type="Pfam" id="PF04463">
    <property type="entry name" value="2-thiour_desulf"/>
    <property type="match status" value="1"/>
</dbReference>
<dbReference type="InterPro" id="IPR017087">
    <property type="entry name" value="UCP037004"/>
</dbReference>
<organism evidence="2 3">
    <name type="scientific">Lottiidibacillus patelloidae</name>
    <dbReference type="NCBI Taxonomy" id="2670334"/>
    <lineage>
        <taxon>Bacteria</taxon>
        <taxon>Bacillati</taxon>
        <taxon>Bacillota</taxon>
        <taxon>Bacilli</taxon>
        <taxon>Bacillales</taxon>
        <taxon>Bacillaceae</taxon>
        <taxon>Lottiidibacillus</taxon>
    </lineage>
</organism>
<dbReference type="PANTHER" id="PTHR30087:SF0">
    <property type="entry name" value="INNER MEMBRANE PROTEIN"/>
    <property type="match status" value="1"/>
</dbReference>
<dbReference type="PIRSF" id="PIRSF037004">
    <property type="entry name" value="UCP037004"/>
    <property type="match status" value="1"/>
</dbReference>
<dbReference type="PANTHER" id="PTHR30087">
    <property type="entry name" value="INNER MEMBRANE PROTEIN"/>
    <property type="match status" value="1"/>
</dbReference>
<dbReference type="InterPro" id="IPR007553">
    <property type="entry name" value="2-thiour_desulf"/>
</dbReference>
<evidence type="ECO:0000313" key="2">
    <source>
        <dbReference type="EMBL" id="OZM57012.1"/>
    </source>
</evidence>
<gene>
    <name evidence="2" type="ORF">CIB95_09590</name>
</gene>
<accession>A0A263BTY9</accession>